<reference evidence="1 2" key="1">
    <citation type="submission" date="2024-05" db="EMBL/GenBank/DDBJ databases">
        <title>Genetic variation in Jamaican populations of the coffee berry borer (Hypothenemus hampei).</title>
        <authorList>
            <person name="Errbii M."/>
            <person name="Myrie A."/>
        </authorList>
    </citation>
    <scope>NUCLEOTIDE SEQUENCE [LARGE SCALE GENOMIC DNA]</scope>
    <source>
        <strain evidence="1">JA-Hopewell-2020-01-JO</strain>
        <tissue evidence="1">Whole body</tissue>
    </source>
</reference>
<organism evidence="1 2">
    <name type="scientific">Hypothenemus hampei</name>
    <name type="common">Coffee berry borer</name>
    <dbReference type="NCBI Taxonomy" id="57062"/>
    <lineage>
        <taxon>Eukaryota</taxon>
        <taxon>Metazoa</taxon>
        <taxon>Ecdysozoa</taxon>
        <taxon>Arthropoda</taxon>
        <taxon>Hexapoda</taxon>
        <taxon>Insecta</taxon>
        <taxon>Pterygota</taxon>
        <taxon>Neoptera</taxon>
        <taxon>Endopterygota</taxon>
        <taxon>Coleoptera</taxon>
        <taxon>Polyphaga</taxon>
        <taxon>Cucujiformia</taxon>
        <taxon>Curculionidae</taxon>
        <taxon>Scolytinae</taxon>
        <taxon>Hypothenemus</taxon>
    </lineage>
</organism>
<dbReference type="AlphaFoldDB" id="A0ABD1E1Z1"/>
<accession>A0ABD1E1Z1</accession>
<gene>
    <name evidence="1" type="ORF">ABEB36_014860</name>
</gene>
<proteinExistence type="predicted"/>
<name>A0ABD1E1Z1_HYPHA</name>
<sequence length="128" mass="15101">MNTVEDEAIEREKRNCAERHEKELKLFWNSIWFKPAQHKNKAHWIQEEEDSKAGKPKITTVQIKTDRRQLRGSKTENTRHIATHFTKFLRDPQIVLIFLTQAVTPLLQKESNPTDPDMYRPSTCLCTL</sequence>
<evidence type="ECO:0000313" key="2">
    <source>
        <dbReference type="Proteomes" id="UP001566132"/>
    </source>
</evidence>
<protein>
    <submittedName>
        <fullName evidence="1">Uncharacterized protein</fullName>
    </submittedName>
</protein>
<evidence type="ECO:0000313" key="1">
    <source>
        <dbReference type="EMBL" id="KAL1488386.1"/>
    </source>
</evidence>
<comment type="caution">
    <text evidence="1">The sequence shown here is derived from an EMBL/GenBank/DDBJ whole genome shotgun (WGS) entry which is preliminary data.</text>
</comment>
<dbReference type="Proteomes" id="UP001566132">
    <property type="component" value="Unassembled WGS sequence"/>
</dbReference>
<dbReference type="EMBL" id="JBDJPC010000014">
    <property type="protein sequence ID" value="KAL1488386.1"/>
    <property type="molecule type" value="Genomic_DNA"/>
</dbReference>
<keyword evidence="2" id="KW-1185">Reference proteome</keyword>